<dbReference type="PANTHER" id="PTHR43364:SF4">
    <property type="entry name" value="NAD(P)-LINKED OXIDOREDUCTASE SUPERFAMILY PROTEIN"/>
    <property type="match status" value="1"/>
</dbReference>
<evidence type="ECO:0000259" key="2">
    <source>
        <dbReference type="Pfam" id="PF00248"/>
    </source>
</evidence>
<proteinExistence type="predicted"/>
<dbReference type="Pfam" id="PF00248">
    <property type="entry name" value="Aldo_ket_red"/>
    <property type="match status" value="1"/>
</dbReference>
<dbReference type="Gene3D" id="3.20.20.100">
    <property type="entry name" value="NADP-dependent oxidoreductase domain"/>
    <property type="match status" value="1"/>
</dbReference>
<name>A0ABQ6FLR8_9CHLR</name>
<accession>A0ABQ6FLR8</accession>
<evidence type="ECO:0000313" key="4">
    <source>
        <dbReference type="Proteomes" id="UP001344906"/>
    </source>
</evidence>
<feature type="domain" description="NADP-dependent oxidoreductase" evidence="2">
    <location>
        <begin position="20"/>
        <end position="325"/>
    </location>
</feature>
<dbReference type="SUPFAM" id="SSF51430">
    <property type="entry name" value="NAD(P)-linked oxidoreductase"/>
    <property type="match status" value="1"/>
</dbReference>
<dbReference type="InterPro" id="IPR050523">
    <property type="entry name" value="AKR_Detox_Biosynth"/>
</dbReference>
<evidence type="ECO:0000313" key="3">
    <source>
        <dbReference type="EMBL" id="GLV53340.1"/>
    </source>
</evidence>
<dbReference type="RefSeq" id="WP_338246865.1">
    <property type="nucleotide sequence ID" value="NZ_BSRI01000001.1"/>
</dbReference>
<keyword evidence="1" id="KW-0560">Oxidoreductase</keyword>
<dbReference type="InterPro" id="IPR036812">
    <property type="entry name" value="NAD(P)_OxRdtase_dom_sf"/>
</dbReference>
<organism evidence="3 4">
    <name type="scientific">Dictyobacter halimunensis</name>
    <dbReference type="NCBI Taxonomy" id="3026934"/>
    <lineage>
        <taxon>Bacteria</taxon>
        <taxon>Bacillati</taxon>
        <taxon>Chloroflexota</taxon>
        <taxon>Ktedonobacteria</taxon>
        <taxon>Ktedonobacterales</taxon>
        <taxon>Dictyobacteraceae</taxon>
        <taxon>Dictyobacter</taxon>
    </lineage>
</organism>
<reference evidence="3 4" key="1">
    <citation type="submission" date="2023-02" db="EMBL/GenBank/DDBJ databases">
        <title>Dictyobacter halimunensis sp. nov., a new member of the class Ktedonobacteria from forest soil in a geothermal area.</title>
        <authorList>
            <person name="Rachmania M.K."/>
            <person name="Ningsih F."/>
            <person name="Sakai Y."/>
            <person name="Yabe S."/>
            <person name="Yokota A."/>
            <person name="Sjamsuridzal W."/>
        </authorList>
    </citation>
    <scope>NUCLEOTIDE SEQUENCE [LARGE SCALE GENOMIC DNA]</scope>
    <source>
        <strain evidence="3 4">S3.2.2.5</strain>
    </source>
</reference>
<dbReference type="PANTHER" id="PTHR43364">
    <property type="entry name" value="NADH-SPECIFIC METHYLGLYOXAL REDUCTASE-RELATED"/>
    <property type="match status" value="1"/>
</dbReference>
<dbReference type="CDD" id="cd19086">
    <property type="entry name" value="AKR_AKR11C1"/>
    <property type="match status" value="1"/>
</dbReference>
<sequence>MTDAMMRRTLGKSAIEVSALGLGCWAIGGPFSSQDVISGYGFVDDEESVRAIHRALELGVTLFDTADVYGCGHSERLLGQALGTHRHQVFIATKFGSQFDEATRTKTGDMEHPHTYVRQACEASLRRLQTDYIDLYQLHLGGYDLERALQVREILEQLVTEGKIRFYGWSTDDAERARLFAQGEHCLAIQTQLNLFDHHPEVLAVCQDYHLACINRGPLAMGLLSGKYTSREQVGPEDIRRSELTWNYFNSARFPELLTRLEQVRDILTADGRTLAQGALGWIWAFNKQCIPIPGFKTVQQVEENVAAMQYGPLSQHQMNQIEEILGRA</sequence>
<dbReference type="EMBL" id="BSRI01000001">
    <property type="protein sequence ID" value="GLV53340.1"/>
    <property type="molecule type" value="Genomic_DNA"/>
</dbReference>
<evidence type="ECO:0000256" key="1">
    <source>
        <dbReference type="ARBA" id="ARBA00023002"/>
    </source>
</evidence>
<dbReference type="Proteomes" id="UP001344906">
    <property type="component" value="Unassembled WGS sequence"/>
</dbReference>
<comment type="caution">
    <text evidence="3">The sequence shown here is derived from an EMBL/GenBank/DDBJ whole genome shotgun (WGS) entry which is preliminary data.</text>
</comment>
<keyword evidence="4" id="KW-1185">Reference proteome</keyword>
<dbReference type="InterPro" id="IPR023210">
    <property type="entry name" value="NADP_OxRdtase_dom"/>
</dbReference>
<protein>
    <submittedName>
        <fullName evidence="3">Aldo/keto reductase</fullName>
    </submittedName>
</protein>
<gene>
    <name evidence="3" type="ORF">KDH_01950</name>
</gene>